<evidence type="ECO:0000313" key="1">
    <source>
        <dbReference type="EMBL" id="MDQ0102300.1"/>
    </source>
</evidence>
<gene>
    <name evidence="1" type="ORF">J2T10_001946</name>
</gene>
<dbReference type="EMBL" id="JAUSSW010000004">
    <property type="protein sequence ID" value="MDQ0102300.1"/>
    <property type="molecule type" value="Genomic_DNA"/>
</dbReference>
<evidence type="ECO:0000313" key="2">
    <source>
        <dbReference type="Proteomes" id="UP001244563"/>
    </source>
</evidence>
<organism evidence="1 2">
    <name type="scientific">Paenarthrobacter nicotinovorans</name>
    <name type="common">Arthrobacter nicotinovorans</name>
    <dbReference type="NCBI Taxonomy" id="29320"/>
    <lineage>
        <taxon>Bacteria</taxon>
        <taxon>Bacillati</taxon>
        <taxon>Actinomycetota</taxon>
        <taxon>Actinomycetes</taxon>
        <taxon>Micrococcales</taxon>
        <taxon>Micrococcaceae</taxon>
        <taxon>Paenarthrobacter</taxon>
    </lineage>
</organism>
<proteinExistence type="predicted"/>
<sequence length="87" mass="9997">MVWTAAEEQHAREGRKDFARNVKESIEGEQGNARIASDEAVERLARAWDEGFTACAHEHMKQEKDPAHPITRTNPYQTADYQQEWAV</sequence>
<reference evidence="1 2" key="1">
    <citation type="submission" date="2023-07" db="EMBL/GenBank/DDBJ databases">
        <title>Sorghum-associated microbial communities from plants grown in Nebraska, USA.</title>
        <authorList>
            <person name="Schachtman D."/>
        </authorList>
    </citation>
    <scope>NUCLEOTIDE SEQUENCE [LARGE SCALE GENOMIC DNA]</scope>
    <source>
        <strain evidence="1 2">CC523</strain>
    </source>
</reference>
<comment type="caution">
    <text evidence="1">The sequence shown here is derived from an EMBL/GenBank/DDBJ whole genome shotgun (WGS) entry which is preliminary data.</text>
</comment>
<name>A0ABT9TLM8_PAENI</name>
<keyword evidence="2" id="KW-1185">Reference proteome</keyword>
<accession>A0ABT9TLM8</accession>
<dbReference type="Proteomes" id="UP001244563">
    <property type="component" value="Unassembled WGS sequence"/>
</dbReference>
<protein>
    <submittedName>
        <fullName evidence="1">Regulator of replication initiation timing</fullName>
    </submittedName>
</protein>
<dbReference type="RefSeq" id="WP_306877950.1">
    <property type="nucleotide sequence ID" value="NZ_JAUSSW010000004.1"/>
</dbReference>